<dbReference type="InterPro" id="IPR036390">
    <property type="entry name" value="WH_DNA-bd_sf"/>
</dbReference>
<dbReference type="SUPFAM" id="SSF46785">
    <property type="entry name" value="Winged helix' DNA-binding domain"/>
    <property type="match status" value="1"/>
</dbReference>
<dbReference type="InterPro" id="IPR036388">
    <property type="entry name" value="WH-like_DNA-bd_sf"/>
</dbReference>
<feature type="region of interest" description="Disordered" evidence="1">
    <location>
        <begin position="1"/>
        <end position="25"/>
    </location>
</feature>
<dbReference type="Gene3D" id="1.10.10.10">
    <property type="entry name" value="Winged helix-like DNA-binding domain superfamily/Winged helix DNA-binding domain"/>
    <property type="match status" value="1"/>
</dbReference>
<sequence length="88" mass="9591">MSQQEQDQETGRDTHGRYTPSHSDADVIAAVRKHTPAATSEVGDELGIARQSADYRLRKLADEDRVKKKKIGASLVWAVAPSEAGDES</sequence>
<comment type="caution">
    <text evidence="2">The sequence shown here is derived from an EMBL/GenBank/DDBJ whole genome shotgun (WGS) entry which is preliminary data.</text>
</comment>
<dbReference type="AlphaFoldDB" id="A0ABD5YZW2"/>
<gene>
    <name evidence="2" type="ORF">ACFQL7_27795</name>
</gene>
<name>A0ABD5YZW2_9EURY</name>
<protein>
    <recommendedName>
        <fullName evidence="4">Transcriptional regulator</fullName>
    </recommendedName>
</protein>
<evidence type="ECO:0008006" key="4">
    <source>
        <dbReference type="Google" id="ProtNLM"/>
    </source>
</evidence>
<reference evidence="2 3" key="1">
    <citation type="journal article" date="2019" name="Int. J. Syst. Evol. Microbiol.">
        <title>The Global Catalogue of Microorganisms (GCM) 10K type strain sequencing project: providing services to taxonomists for standard genome sequencing and annotation.</title>
        <authorList>
            <consortium name="The Broad Institute Genomics Platform"/>
            <consortium name="The Broad Institute Genome Sequencing Center for Infectious Disease"/>
            <person name="Wu L."/>
            <person name="Ma J."/>
        </authorList>
    </citation>
    <scope>NUCLEOTIDE SEQUENCE [LARGE SCALE GENOMIC DNA]</scope>
    <source>
        <strain evidence="2 3">RDMS1</strain>
    </source>
</reference>
<evidence type="ECO:0000313" key="2">
    <source>
        <dbReference type="EMBL" id="MFC7193215.1"/>
    </source>
</evidence>
<evidence type="ECO:0000313" key="3">
    <source>
        <dbReference type="Proteomes" id="UP001596417"/>
    </source>
</evidence>
<evidence type="ECO:0000256" key="1">
    <source>
        <dbReference type="SAM" id="MobiDB-lite"/>
    </source>
</evidence>
<accession>A0ABD5YZW2</accession>
<keyword evidence="3" id="KW-1185">Reference proteome</keyword>
<dbReference type="RefSeq" id="WP_390207051.1">
    <property type="nucleotide sequence ID" value="NZ_JBHSZC010000006.1"/>
</dbReference>
<dbReference type="EMBL" id="JBHTAX010000007">
    <property type="protein sequence ID" value="MFC7193215.1"/>
    <property type="molecule type" value="Genomic_DNA"/>
</dbReference>
<dbReference type="Proteomes" id="UP001596417">
    <property type="component" value="Unassembled WGS sequence"/>
</dbReference>
<organism evidence="2 3">
    <name type="scientific">Halocatena marina</name>
    <dbReference type="NCBI Taxonomy" id="2934937"/>
    <lineage>
        <taxon>Archaea</taxon>
        <taxon>Methanobacteriati</taxon>
        <taxon>Methanobacteriota</taxon>
        <taxon>Stenosarchaea group</taxon>
        <taxon>Halobacteria</taxon>
        <taxon>Halobacteriales</taxon>
        <taxon>Natronomonadaceae</taxon>
        <taxon>Halocatena</taxon>
    </lineage>
</organism>
<proteinExistence type="predicted"/>